<evidence type="ECO:0000259" key="4">
    <source>
        <dbReference type="Pfam" id="PF09130"/>
    </source>
</evidence>
<dbReference type="GO" id="GO:0050661">
    <property type="term" value="F:NADP binding"/>
    <property type="evidence" value="ECO:0007669"/>
    <property type="project" value="InterPro"/>
</dbReference>
<dbReference type="PIRSF" id="PIRSF000103">
    <property type="entry name" value="HIBADH"/>
    <property type="match status" value="1"/>
</dbReference>
<dbReference type="SUPFAM" id="SSF51735">
    <property type="entry name" value="NAD(P)-binding Rossmann-fold domains"/>
    <property type="match status" value="1"/>
</dbReference>
<keyword evidence="1" id="KW-0560">Oxidoreductase</keyword>
<feature type="active site" evidence="2">
    <location>
        <position position="174"/>
    </location>
</feature>
<name>A5W057_PSEP1</name>
<feature type="domain" description="Phosphogluconate dehydrogenase NAD-binding putative C-terminal" evidence="4">
    <location>
        <begin position="195"/>
        <end position="266"/>
    </location>
</feature>
<dbReference type="InterPro" id="IPR006115">
    <property type="entry name" value="6PGDH_NADP-bd"/>
</dbReference>
<accession>A5W057</accession>
<evidence type="ECO:0000256" key="2">
    <source>
        <dbReference type="PIRSR" id="PIRSR000103-1"/>
    </source>
</evidence>
<dbReference type="PANTHER" id="PTHR43060">
    <property type="entry name" value="3-HYDROXYISOBUTYRATE DEHYDROGENASE-LIKE 1, MITOCHONDRIAL-RELATED"/>
    <property type="match status" value="1"/>
</dbReference>
<gene>
    <name evidence="5" type="ordered locus">Pput_1359</name>
</gene>
<dbReference type="Pfam" id="PF03446">
    <property type="entry name" value="NAD_binding_2"/>
    <property type="match status" value="1"/>
</dbReference>
<dbReference type="Gene3D" id="1.10.1040.10">
    <property type="entry name" value="N-(1-d-carboxylethyl)-l-norvaline Dehydrogenase, domain 2"/>
    <property type="match status" value="1"/>
</dbReference>
<dbReference type="AlphaFoldDB" id="A5W057"/>
<dbReference type="InterPro" id="IPR013328">
    <property type="entry name" value="6PGD_dom2"/>
</dbReference>
<reference evidence="5" key="1">
    <citation type="submission" date="2007-05" db="EMBL/GenBank/DDBJ databases">
        <title>Complete sequence of Pseudomonas putida F1.</title>
        <authorList>
            <consortium name="US DOE Joint Genome Institute"/>
            <person name="Copeland A."/>
            <person name="Lucas S."/>
            <person name="Lapidus A."/>
            <person name="Barry K."/>
            <person name="Detter J.C."/>
            <person name="Glavina del Rio T."/>
            <person name="Hammon N."/>
            <person name="Israni S."/>
            <person name="Dalin E."/>
            <person name="Tice H."/>
            <person name="Pitluck S."/>
            <person name="Chain P."/>
            <person name="Malfatti S."/>
            <person name="Shin M."/>
            <person name="Vergez L."/>
            <person name="Schmutz J."/>
            <person name="Larimer F."/>
            <person name="Land M."/>
            <person name="Hauser L."/>
            <person name="Kyrpides N."/>
            <person name="Lykidis A."/>
            <person name="Parales R."/>
            <person name="Richardson P."/>
        </authorList>
    </citation>
    <scope>NUCLEOTIDE SEQUENCE [LARGE SCALE GENOMIC DNA]</scope>
    <source>
        <strain evidence="5">F1</strain>
    </source>
</reference>
<dbReference type="InterPro" id="IPR015814">
    <property type="entry name" value="Pgluconate_DH_NAD-bd_C"/>
</dbReference>
<dbReference type="InterPro" id="IPR015815">
    <property type="entry name" value="HIBADH-related"/>
</dbReference>
<evidence type="ECO:0000313" key="5">
    <source>
        <dbReference type="EMBL" id="ABQ77517.1"/>
    </source>
</evidence>
<proteinExistence type="predicted"/>
<evidence type="ECO:0000259" key="3">
    <source>
        <dbReference type="Pfam" id="PF03446"/>
    </source>
</evidence>
<feature type="domain" description="6-phosphogluconate dehydrogenase NADP-binding" evidence="3">
    <location>
        <begin position="6"/>
        <end position="158"/>
    </location>
</feature>
<sequence>MEIKTLGLIGFGEVGGILATELSNQGVNIKIYDKLMKRASSRSALTAKAQHLNVELCESAIDAAAGAQLIISAVTAGSALEAAVKLFPHLHPGQIFMDLNSVSPATKRAAYEAASRYGVEYIDAAVMAPVPPKRLQTPILLGGAQALKLKKALEELGFNVRTVANTIGVASAIKMCRSIIIKGLEALTTECMSTARQYGAEEIVLASLHESFPSLGWNKELPHYLISRVAEHGLRRAEEMDEVARTLSEVGIAPEMTLAIAATQRAFADALSSKGIGYATLEPFDWMLAVDKIYSS</sequence>
<dbReference type="EMBL" id="CP000712">
    <property type="protein sequence ID" value="ABQ77517.1"/>
    <property type="molecule type" value="Genomic_DNA"/>
</dbReference>
<dbReference type="InterPro" id="IPR008927">
    <property type="entry name" value="6-PGluconate_DH-like_C_sf"/>
</dbReference>
<dbReference type="Pfam" id="PF09130">
    <property type="entry name" value="DUF1932"/>
    <property type="match status" value="1"/>
</dbReference>
<organism evidence="5">
    <name type="scientific">Pseudomonas putida (strain ATCC 700007 / DSM 6899 / JCM 31910 / BCRC 17059 / LMG 24140 / F1)</name>
    <dbReference type="NCBI Taxonomy" id="351746"/>
    <lineage>
        <taxon>Bacteria</taxon>
        <taxon>Pseudomonadati</taxon>
        <taxon>Pseudomonadota</taxon>
        <taxon>Gammaproteobacteria</taxon>
        <taxon>Pseudomonadales</taxon>
        <taxon>Pseudomonadaceae</taxon>
        <taxon>Pseudomonas</taxon>
    </lineage>
</organism>
<dbReference type="GO" id="GO:0016491">
    <property type="term" value="F:oxidoreductase activity"/>
    <property type="evidence" value="ECO:0007669"/>
    <property type="project" value="UniProtKB-KW"/>
</dbReference>
<dbReference type="KEGG" id="ppf:Pput_1359"/>
<dbReference type="InterPro" id="IPR036291">
    <property type="entry name" value="NAD(P)-bd_dom_sf"/>
</dbReference>
<dbReference type="PANTHER" id="PTHR43060:SF15">
    <property type="entry name" value="3-HYDROXYISOBUTYRATE DEHYDROGENASE-LIKE 1, MITOCHONDRIAL-RELATED"/>
    <property type="match status" value="1"/>
</dbReference>
<dbReference type="Gene3D" id="3.40.50.720">
    <property type="entry name" value="NAD(P)-binding Rossmann-like Domain"/>
    <property type="match status" value="1"/>
</dbReference>
<protein>
    <submittedName>
        <fullName evidence="5">6-phosphogluconate dehydrogenase, NAD-binding protein</fullName>
    </submittedName>
</protein>
<dbReference type="HOGENOM" id="CLU_052530_1_1_6"/>
<evidence type="ECO:0000256" key="1">
    <source>
        <dbReference type="ARBA" id="ARBA00023002"/>
    </source>
</evidence>
<dbReference type="eggNOG" id="COG2084">
    <property type="taxonomic scope" value="Bacteria"/>
</dbReference>
<dbReference type="SUPFAM" id="SSF48179">
    <property type="entry name" value="6-phosphogluconate dehydrogenase C-terminal domain-like"/>
    <property type="match status" value="1"/>
</dbReference>